<dbReference type="Proteomes" id="UP000836841">
    <property type="component" value="Chromosome 2"/>
</dbReference>
<dbReference type="AlphaFoldDB" id="A0AAU9RNS3"/>
<feature type="domain" description="SWIM-type" evidence="6">
    <location>
        <begin position="194"/>
        <end position="236"/>
    </location>
</feature>
<feature type="compositionally biased region" description="Basic and acidic residues" evidence="5">
    <location>
        <begin position="13"/>
        <end position="29"/>
    </location>
</feature>
<dbReference type="Pfam" id="PF03108">
    <property type="entry name" value="DBD_Tnp_Mut"/>
    <property type="match status" value="1"/>
</dbReference>
<organism evidence="7 8">
    <name type="scientific">Thlaspi arvense</name>
    <name type="common">Field penny-cress</name>
    <dbReference type="NCBI Taxonomy" id="13288"/>
    <lineage>
        <taxon>Eukaryota</taxon>
        <taxon>Viridiplantae</taxon>
        <taxon>Streptophyta</taxon>
        <taxon>Embryophyta</taxon>
        <taxon>Tracheophyta</taxon>
        <taxon>Spermatophyta</taxon>
        <taxon>Magnoliopsida</taxon>
        <taxon>eudicotyledons</taxon>
        <taxon>Gunneridae</taxon>
        <taxon>Pentapetalae</taxon>
        <taxon>rosids</taxon>
        <taxon>malvids</taxon>
        <taxon>Brassicales</taxon>
        <taxon>Brassicaceae</taxon>
        <taxon>Thlaspideae</taxon>
        <taxon>Thlaspi</taxon>
    </lineage>
</organism>
<dbReference type="Pfam" id="PF04434">
    <property type="entry name" value="SWIM"/>
    <property type="match status" value="1"/>
</dbReference>
<keyword evidence="1" id="KW-0479">Metal-binding</keyword>
<protein>
    <recommendedName>
        <fullName evidence="6">SWIM-type domain-containing protein</fullName>
    </recommendedName>
</protein>
<dbReference type="PANTHER" id="PTHR31973:SF187">
    <property type="entry name" value="MUTATOR TRANSPOSASE MUDRA PROTEIN"/>
    <property type="match status" value="1"/>
</dbReference>
<evidence type="ECO:0000259" key="6">
    <source>
        <dbReference type="PROSITE" id="PS50966"/>
    </source>
</evidence>
<evidence type="ECO:0000256" key="1">
    <source>
        <dbReference type="ARBA" id="ARBA00022723"/>
    </source>
</evidence>
<dbReference type="PANTHER" id="PTHR31973">
    <property type="entry name" value="POLYPROTEIN, PUTATIVE-RELATED"/>
    <property type="match status" value="1"/>
</dbReference>
<feature type="compositionally biased region" description="Acidic residues" evidence="5">
    <location>
        <begin position="48"/>
        <end position="57"/>
    </location>
</feature>
<evidence type="ECO:0000256" key="4">
    <source>
        <dbReference type="PROSITE-ProRule" id="PRU00325"/>
    </source>
</evidence>
<evidence type="ECO:0000256" key="5">
    <source>
        <dbReference type="SAM" id="MobiDB-lite"/>
    </source>
</evidence>
<gene>
    <name evidence="7" type="ORF">TAV2_LOCUS6362</name>
</gene>
<sequence length="254" mass="29022">MSNNLHEYGVAEDNERNAAEDSERNRDNSGESENESSEELLGLRMQEDSDSDTEDSSNEMIAFRVGQAFSSKDSFRKVIDKYVVDMKRNRRYKRSETIKVSAICAEKGCPWNIYESINRSSKDMVYCDAVENNISKSFNNVINERLFKPLVGLLEDIRIHVMISNEGNIRMINGYKGEKKVKDCTLICGGRGWYEVDYGRDKCSVSVRNEISCTCRRYKVSGITCSHMISALLNENISVRIPESLVSKWFSIPK</sequence>
<dbReference type="SMART" id="SM00575">
    <property type="entry name" value="ZnF_PMZ"/>
    <property type="match status" value="1"/>
</dbReference>
<dbReference type="InterPro" id="IPR004332">
    <property type="entry name" value="Transposase_MuDR"/>
</dbReference>
<dbReference type="GO" id="GO:0008270">
    <property type="term" value="F:zinc ion binding"/>
    <property type="evidence" value="ECO:0007669"/>
    <property type="project" value="UniProtKB-KW"/>
</dbReference>
<dbReference type="PROSITE" id="PS50966">
    <property type="entry name" value="ZF_SWIM"/>
    <property type="match status" value="1"/>
</dbReference>
<keyword evidence="8" id="KW-1185">Reference proteome</keyword>
<keyword evidence="2 4" id="KW-0863">Zinc-finger</keyword>
<dbReference type="InterPro" id="IPR006564">
    <property type="entry name" value="Znf_PMZ"/>
</dbReference>
<evidence type="ECO:0000256" key="3">
    <source>
        <dbReference type="ARBA" id="ARBA00022833"/>
    </source>
</evidence>
<proteinExistence type="predicted"/>
<accession>A0AAU9RNS3</accession>
<evidence type="ECO:0000256" key="2">
    <source>
        <dbReference type="ARBA" id="ARBA00022771"/>
    </source>
</evidence>
<reference evidence="7 8" key="1">
    <citation type="submission" date="2022-03" db="EMBL/GenBank/DDBJ databases">
        <authorList>
            <person name="Nunn A."/>
            <person name="Chopra R."/>
            <person name="Nunn A."/>
            <person name="Contreras Garrido A."/>
        </authorList>
    </citation>
    <scope>NUCLEOTIDE SEQUENCE [LARGE SCALE GENOMIC DNA]</scope>
</reference>
<keyword evidence="3" id="KW-0862">Zinc</keyword>
<evidence type="ECO:0000313" key="8">
    <source>
        <dbReference type="Proteomes" id="UP000836841"/>
    </source>
</evidence>
<feature type="region of interest" description="Disordered" evidence="5">
    <location>
        <begin position="1"/>
        <end position="57"/>
    </location>
</feature>
<evidence type="ECO:0000313" key="7">
    <source>
        <dbReference type="EMBL" id="CAH2047437.1"/>
    </source>
</evidence>
<name>A0AAU9RNS3_THLAR</name>
<dbReference type="InterPro" id="IPR007527">
    <property type="entry name" value="Znf_SWIM"/>
</dbReference>
<dbReference type="EMBL" id="OU466858">
    <property type="protein sequence ID" value="CAH2047437.1"/>
    <property type="molecule type" value="Genomic_DNA"/>
</dbReference>